<evidence type="ECO:0000259" key="1">
    <source>
        <dbReference type="Pfam" id="PF09820"/>
    </source>
</evidence>
<evidence type="ECO:0000313" key="3">
    <source>
        <dbReference type="Proteomes" id="UP000823851"/>
    </source>
</evidence>
<dbReference type="PANTHER" id="PTHR34825:SF1">
    <property type="entry name" value="AAA-ATPASE-LIKE DOMAIN-CONTAINING PROTEIN"/>
    <property type="match status" value="1"/>
</dbReference>
<reference evidence="2" key="1">
    <citation type="journal article" date="2021" name="PeerJ">
        <title>Extensive microbial diversity within the chicken gut microbiome revealed by metagenomics and culture.</title>
        <authorList>
            <person name="Gilroy R."/>
            <person name="Ravi A."/>
            <person name="Getino M."/>
            <person name="Pursley I."/>
            <person name="Horton D.L."/>
            <person name="Alikhan N.F."/>
            <person name="Baker D."/>
            <person name="Gharbi K."/>
            <person name="Hall N."/>
            <person name="Watson M."/>
            <person name="Adriaenssens E.M."/>
            <person name="Foster-Nyarko E."/>
            <person name="Jarju S."/>
            <person name="Secka A."/>
            <person name="Antonio M."/>
            <person name="Oren A."/>
            <person name="Chaudhuri R.R."/>
            <person name="La Ragione R."/>
            <person name="Hildebrand F."/>
            <person name="Pallen M.J."/>
        </authorList>
    </citation>
    <scope>NUCLEOTIDE SEQUENCE</scope>
    <source>
        <strain evidence="2">ChiHjej8B7-25341</strain>
    </source>
</reference>
<name>A0A9D2R0M5_9FIRM</name>
<keyword evidence="2" id="KW-0547">Nucleotide-binding</keyword>
<accession>A0A9D2R0M5</accession>
<evidence type="ECO:0000313" key="2">
    <source>
        <dbReference type="EMBL" id="HJD30736.1"/>
    </source>
</evidence>
<dbReference type="Pfam" id="PF09820">
    <property type="entry name" value="AAA-ATPase_like"/>
    <property type="match status" value="1"/>
</dbReference>
<dbReference type="InterPro" id="IPR018631">
    <property type="entry name" value="AAA-ATPase-like_dom"/>
</dbReference>
<dbReference type="PANTHER" id="PTHR34825">
    <property type="entry name" value="CONSERVED PROTEIN, WITH A WEAK D-GALACTARATE DEHYDRATASE/ALTRONATE HYDROLASE DOMAIN"/>
    <property type="match status" value="1"/>
</dbReference>
<dbReference type="EMBL" id="DWUW01000062">
    <property type="protein sequence ID" value="HJD30736.1"/>
    <property type="molecule type" value="Genomic_DNA"/>
</dbReference>
<organism evidence="2 3">
    <name type="scientific">Candidatus Eisenbergiella stercorigallinarum</name>
    <dbReference type="NCBI Taxonomy" id="2838557"/>
    <lineage>
        <taxon>Bacteria</taxon>
        <taxon>Bacillati</taxon>
        <taxon>Bacillota</taxon>
        <taxon>Clostridia</taxon>
        <taxon>Lachnospirales</taxon>
        <taxon>Lachnospiraceae</taxon>
        <taxon>Eisenbergiella</taxon>
    </lineage>
</organism>
<dbReference type="GO" id="GO:0005524">
    <property type="term" value="F:ATP binding"/>
    <property type="evidence" value="ECO:0007669"/>
    <property type="project" value="UniProtKB-KW"/>
</dbReference>
<dbReference type="Proteomes" id="UP000823851">
    <property type="component" value="Unassembled WGS sequence"/>
</dbReference>
<keyword evidence="2" id="KW-0067">ATP-binding</keyword>
<protein>
    <submittedName>
        <fullName evidence="2">ATP-binding protein</fullName>
    </submittedName>
</protein>
<proteinExistence type="predicted"/>
<sequence length="544" mass="61966">MGRFVNPDNGAFQVALNSQIYVDKTGLLEYTNQVMDTENAFICNSRPRRFGKSITAEMLAAYYSRACDSGKMFEGLKISRSTSFSEHLNRHDVIHLDVQWCMLDAGGPQAVVGYMNGHLLAELKEAYPEAALEGEKTAYGAMSRINTETGRKFIIIIDEWDVLIRDEAANQAVQEEYINFLRGMFKGSEPKKFIRLAWLTGILPIKKLKTQSALNNFDEFTMLDSGTLAPYIGFTEEEVRRLCEEYGRDFDSVKRWYDGYLLNGLHIYNPRAVVGVMQRGSFQSYWSQTGSYESIVPLINMDFDGLKAAVVTMLSGAAVEVDVTSFQNDMVNFQDKEDVLTCLIHLGYLAYDQRSRTAFIPNEEIRQELTAATKRKKWNELLTFQQESEELLDATLNMDEEAVAEGMEKIHTEYAPAISYNSENSLSGVISIAYLGSMQYYYKPVREFPTGRGFADFVYLPRSEYAKDYPALLIELKWNQKAETAVSQIKSRNYPESLQQYVGDILLVGISYDKKDKRHRCKMERLEKQEEGGTADGTLQMVSW</sequence>
<feature type="domain" description="AAA-ATPase-like" evidence="1">
    <location>
        <begin position="17"/>
        <end position="207"/>
    </location>
</feature>
<dbReference type="AlphaFoldDB" id="A0A9D2R0M5"/>
<dbReference type="InterPro" id="IPR012547">
    <property type="entry name" value="PDDEXK_9"/>
</dbReference>
<gene>
    <name evidence="2" type="ORF">H9912_02225</name>
</gene>
<dbReference type="Pfam" id="PF08011">
    <property type="entry name" value="PDDEXK_9"/>
    <property type="match status" value="1"/>
</dbReference>
<reference evidence="2" key="2">
    <citation type="submission" date="2021-04" db="EMBL/GenBank/DDBJ databases">
        <authorList>
            <person name="Gilroy R."/>
        </authorList>
    </citation>
    <scope>NUCLEOTIDE SEQUENCE</scope>
    <source>
        <strain evidence="2">ChiHjej8B7-25341</strain>
    </source>
</reference>
<comment type="caution">
    <text evidence="2">The sequence shown here is derived from an EMBL/GenBank/DDBJ whole genome shotgun (WGS) entry which is preliminary data.</text>
</comment>